<keyword evidence="2" id="KW-1185">Reference proteome</keyword>
<dbReference type="Proteomes" id="UP000038045">
    <property type="component" value="Unplaced"/>
</dbReference>
<feature type="region of interest" description="Disordered" evidence="1">
    <location>
        <begin position="49"/>
        <end position="240"/>
    </location>
</feature>
<feature type="compositionally biased region" description="Basic and acidic residues" evidence="1">
    <location>
        <begin position="223"/>
        <end position="240"/>
    </location>
</feature>
<accession>A0A0N4ZGW9</accession>
<organism evidence="2 3">
    <name type="scientific">Parastrongyloides trichosuri</name>
    <name type="common">Possum-specific nematode worm</name>
    <dbReference type="NCBI Taxonomy" id="131310"/>
    <lineage>
        <taxon>Eukaryota</taxon>
        <taxon>Metazoa</taxon>
        <taxon>Ecdysozoa</taxon>
        <taxon>Nematoda</taxon>
        <taxon>Chromadorea</taxon>
        <taxon>Rhabditida</taxon>
        <taxon>Tylenchina</taxon>
        <taxon>Panagrolaimomorpha</taxon>
        <taxon>Strongyloidoidea</taxon>
        <taxon>Strongyloididae</taxon>
        <taxon>Parastrongyloides</taxon>
    </lineage>
</organism>
<dbReference type="AlphaFoldDB" id="A0A0N4ZGW9"/>
<sequence>MQTGCCRVEANIGRDRALAGGFVELDRVGDLVDIAARLHQAQEVRLEGGFGNGLGRGLGHGRRSDGRRSVGAGLPGAEDGARGLAPAADGGALPRLWPDRGPADRAALAAGDGRPDARSVGRAGLAEPGGEPGLLRLPGGQRALRRRGGLGPDRWHGARGRGPMGPAGQGFAAAVARRAAHRRGGAGRRPDRPPAAVDPDRSDDRVRNPVRAALRIRLAAALADRDRDRRHDPDDRQRRL</sequence>
<feature type="compositionally biased region" description="Gly residues" evidence="1">
    <location>
        <begin position="49"/>
        <end position="58"/>
    </location>
</feature>
<feature type="compositionally biased region" description="Low complexity" evidence="1">
    <location>
        <begin position="209"/>
        <end position="222"/>
    </location>
</feature>
<feature type="compositionally biased region" description="Basic and acidic residues" evidence="1">
    <location>
        <begin position="188"/>
        <end position="207"/>
    </location>
</feature>
<evidence type="ECO:0000313" key="3">
    <source>
        <dbReference type="WBParaSite" id="PTRK_0000711600.1"/>
    </source>
</evidence>
<evidence type="ECO:0000256" key="1">
    <source>
        <dbReference type="SAM" id="MobiDB-lite"/>
    </source>
</evidence>
<name>A0A0N4ZGW9_PARTI</name>
<feature type="compositionally biased region" description="Low complexity" evidence="1">
    <location>
        <begin position="82"/>
        <end position="95"/>
    </location>
</feature>
<protein>
    <submittedName>
        <fullName evidence="3">LigA</fullName>
    </submittedName>
</protein>
<evidence type="ECO:0000313" key="2">
    <source>
        <dbReference type="Proteomes" id="UP000038045"/>
    </source>
</evidence>
<reference evidence="3" key="1">
    <citation type="submission" date="2017-02" db="UniProtKB">
        <authorList>
            <consortium name="WormBaseParasite"/>
        </authorList>
    </citation>
    <scope>IDENTIFICATION</scope>
</reference>
<feature type="compositionally biased region" description="Low complexity" evidence="1">
    <location>
        <begin position="121"/>
        <end position="142"/>
    </location>
</feature>
<proteinExistence type="predicted"/>
<dbReference type="WBParaSite" id="PTRK_0000711600.1">
    <property type="protein sequence ID" value="PTRK_0000711600.1"/>
    <property type="gene ID" value="PTRK_0000711600"/>
</dbReference>